<comment type="caution">
    <text evidence="3">The sequence shown here is derived from an EMBL/GenBank/DDBJ whole genome shotgun (WGS) entry which is preliminary data.</text>
</comment>
<feature type="compositionally biased region" description="Low complexity" evidence="1">
    <location>
        <begin position="223"/>
        <end position="237"/>
    </location>
</feature>
<evidence type="ECO:0000256" key="2">
    <source>
        <dbReference type="SAM" id="SignalP"/>
    </source>
</evidence>
<dbReference type="Proteomes" id="UP001317085">
    <property type="component" value="Unassembled WGS sequence"/>
</dbReference>
<proteinExistence type="predicted"/>
<evidence type="ECO:0000313" key="3">
    <source>
        <dbReference type="EMBL" id="MCK1783023.1"/>
    </source>
</evidence>
<feature type="compositionally biased region" description="Low complexity" evidence="1">
    <location>
        <begin position="59"/>
        <end position="85"/>
    </location>
</feature>
<feature type="region of interest" description="Disordered" evidence="1">
    <location>
        <begin position="48"/>
        <end position="89"/>
    </location>
</feature>
<accession>A0ABT0EBD1</accession>
<evidence type="ECO:0008006" key="5">
    <source>
        <dbReference type="Google" id="ProtNLM"/>
    </source>
</evidence>
<evidence type="ECO:0000256" key="1">
    <source>
        <dbReference type="SAM" id="MobiDB-lite"/>
    </source>
</evidence>
<keyword evidence="4" id="KW-1185">Reference proteome</keyword>
<feature type="signal peptide" evidence="2">
    <location>
        <begin position="1"/>
        <end position="24"/>
    </location>
</feature>
<organism evidence="3 4">
    <name type="scientific">Pseudomonas emilianonis</name>
    <dbReference type="NCBI Taxonomy" id="2915812"/>
    <lineage>
        <taxon>Bacteria</taxon>
        <taxon>Pseudomonadati</taxon>
        <taxon>Pseudomonadota</taxon>
        <taxon>Gammaproteobacteria</taxon>
        <taxon>Pseudomonadales</taxon>
        <taxon>Pseudomonadaceae</taxon>
        <taxon>Pseudomonas</taxon>
    </lineage>
</organism>
<dbReference type="EMBL" id="JAKNRV010000004">
    <property type="protein sequence ID" value="MCK1783023.1"/>
    <property type="molecule type" value="Genomic_DNA"/>
</dbReference>
<gene>
    <name evidence="3" type="ORF">L9Z73_01180</name>
</gene>
<protein>
    <recommendedName>
        <fullName evidence="5">Filamentous hemagglutinin</fullName>
    </recommendedName>
</protein>
<dbReference type="RefSeq" id="WP_247395758.1">
    <property type="nucleotide sequence ID" value="NZ_JAKNRV010000004.1"/>
</dbReference>
<keyword evidence="2" id="KW-0732">Signal</keyword>
<feature type="chain" id="PRO_5046113583" description="Filamentous hemagglutinin" evidence="2">
    <location>
        <begin position="25"/>
        <end position="253"/>
    </location>
</feature>
<feature type="region of interest" description="Disordered" evidence="1">
    <location>
        <begin position="214"/>
        <end position="237"/>
    </location>
</feature>
<evidence type="ECO:0000313" key="4">
    <source>
        <dbReference type="Proteomes" id="UP001317085"/>
    </source>
</evidence>
<sequence>MKPQMALKPMVFALAALMAAAAQANGWHPAPQPTGTVAAVVTDVQNSGGNKFDDTKTENNASSDGSVNSNSGNVGVNVQAGSGNQADNSAAISSAKGDFATVFGVVDVNQNSALNNFVNKGTQNNASLDNSLNGNSGNLGYNGQAGQGNQGKNNMAITTADGKNIAAAANTEQNSLANSYLNAAATSNGYGGHGGHGGSAQYVSNNSSLDNSINRNSGNVGVNLQSGSGNQGSNSLSIGQGCSVCSSGSGMRF</sequence>
<name>A0ABT0EBD1_9PSED</name>
<reference evidence="3 4" key="1">
    <citation type="submission" date="2022-02" db="EMBL/GenBank/DDBJ databases">
        <title>Comparative genomics of the first Antarctic Pseudomonas spp. capable of biotransforming 2,4,6-Trinitrotoluene.</title>
        <authorList>
            <person name="Cabrera M.A."/>
            <person name="Marquez S.L."/>
            <person name="Perez-Donoso J.M."/>
        </authorList>
    </citation>
    <scope>NUCLEOTIDE SEQUENCE [LARGE SCALE GENOMIC DNA]</scope>
    <source>
        <strain evidence="3 4">TNT11</strain>
    </source>
</reference>